<organism evidence="1 2">
    <name type="scientific">Chryseobacterium caseinilyticum</name>
    <dbReference type="NCBI Taxonomy" id="2771428"/>
    <lineage>
        <taxon>Bacteria</taxon>
        <taxon>Pseudomonadati</taxon>
        <taxon>Bacteroidota</taxon>
        <taxon>Flavobacteriia</taxon>
        <taxon>Flavobacteriales</taxon>
        <taxon>Weeksellaceae</taxon>
        <taxon>Chryseobacterium group</taxon>
        <taxon>Chryseobacterium</taxon>
    </lineage>
</organism>
<keyword evidence="2" id="KW-1185">Reference proteome</keyword>
<gene>
    <name evidence="1" type="ORF">IC610_19235</name>
</gene>
<dbReference type="RefSeq" id="WP_191738396.1">
    <property type="nucleotide sequence ID" value="NZ_JACYFS010000011.1"/>
</dbReference>
<proteinExistence type="predicted"/>
<name>A0ABR8ZH08_9FLAO</name>
<reference evidence="1 2" key="1">
    <citation type="submission" date="2020-09" db="EMBL/GenBank/DDBJ databases">
        <title>Genome seq and assembly of Chryseobacterium sp.</title>
        <authorList>
            <person name="Chhetri G."/>
        </authorList>
    </citation>
    <scope>NUCLEOTIDE SEQUENCE [LARGE SCALE GENOMIC DNA]</scope>
    <source>
        <strain evidence="1 2">GCR10</strain>
    </source>
</reference>
<evidence type="ECO:0008006" key="3">
    <source>
        <dbReference type="Google" id="ProtNLM"/>
    </source>
</evidence>
<evidence type="ECO:0000313" key="2">
    <source>
        <dbReference type="Proteomes" id="UP000637299"/>
    </source>
</evidence>
<accession>A0ABR8ZH08</accession>
<dbReference type="Proteomes" id="UP000637299">
    <property type="component" value="Unassembled WGS sequence"/>
</dbReference>
<comment type="caution">
    <text evidence="1">The sequence shown here is derived from an EMBL/GenBank/DDBJ whole genome shotgun (WGS) entry which is preliminary data.</text>
</comment>
<sequence length="482" mass="51676">MNFHSQKLSAFSKARYCLFAFLTLLIQHLSGQARVFVNPGLEFGVATGTVEYLDTHFGSGSSFDAGSAVTAPWYTTQSQNTSCSQPPSGNCHAIEVWGSTFGNVNAAQGSNFVELNSFESSMIYQNVYLTPGDVLSYYYRHRARTLTTEQASMRIEDQNQNLISTISTTVTPSSRNFWSVNQGVSDPFTGAAGVYRVGFRAISDGGSGDLGNLLDDIRITVNPLIDLKFSIALPSCEGNSNGLLFLRINGAVAANTVVAVQLVNPQNGTAFISDGDITLNGVSNSQGTPTVSHTAGSQYYMVTIPPGNYDGGSVPGYSNPNNDEDGVAISIASVNDSVVEPDETFRFQIMPAGTNGSSSNFKSESSPIFGDTYYPSTNNYIIQECACYSPANTSAAGSDTRHGITTLNRAGSEGSNWPMVRKSGHTVLESNTKGFVINRLTSVQINNIVSPQEGMMVYDINAKCLKIYDGTAWSCFNTQTCP</sequence>
<protein>
    <recommendedName>
        <fullName evidence="3">Gliding motility-associated C-terminal domain-containing protein</fullName>
    </recommendedName>
</protein>
<dbReference type="EMBL" id="JACYFS010000011">
    <property type="protein sequence ID" value="MBD8084547.1"/>
    <property type="molecule type" value="Genomic_DNA"/>
</dbReference>
<evidence type="ECO:0000313" key="1">
    <source>
        <dbReference type="EMBL" id="MBD8084547.1"/>
    </source>
</evidence>